<dbReference type="InterPro" id="IPR052158">
    <property type="entry name" value="INH-QAR"/>
</dbReference>
<dbReference type="Gene3D" id="3.40.50.880">
    <property type="match status" value="1"/>
</dbReference>
<dbReference type="PANTHER" id="PTHR43130">
    <property type="entry name" value="ARAC-FAMILY TRANSCRIPTIONAL REGULATOR"/>
    <property type="match status" value="1"/>
</dbReference>
<dbReference type="InterPro" id="IPR002818">
    <property type="entry name" value="DJ-1/PfpI"/>
</dbReference>
<dbReference type="EMBL" id="CP115300">
    <property type="protein sequence ID" value="WBO61530.1"/>
    <property type="molecule type" value="Genomic_DNA"/>
</dbReference>
<reference evidence="2 3" key="1">
    <citation type="submission" date="2022-12" db="EMBL/GenBank/DDBJ databases">
        <authorList>
            <person name="Mo P."/>
        </authorList>
    </citation>
    <scope>NUCLEOTIDE SEQUENCE [LARGE SCALE GENOMIC DNA]</scope>
    <source>
        <strain evidence="2 3">HUAS 2-6</strain>
    </source>
</reference>
<dbReference type="Pfam" id="PF01965">
    <property type="entry name" value="DJ-1_PfpI"/>
    <property type="match status" value="1"/>
</dbReference>
<sequence>MTESSTPQHETPVKTIAFVQYPGLTPLDIVGPLQVFSLLAQLAPGYATVVVGERIEPMATDTPLSLVPSHTFDTMPDPHVLIVPGGSVPTVAAMADEKLLDRLRTAAARSQITGSVCTGSLLLGAAGLLEGRQANTHWMYRSLLAKFGAIPVNERWVKDGNVITAAGVSAGIDMALHLVGELAGQDVARKVQLFVEYDPEPPFGPIDWEAADPAQYAPRLRQRLHQALTDHPALLARLTA</sequence>
<evidence type="ECO:0000259" key="1">
    <source>
        <dbReference type="Pfam" id="PF01965"/>
    </source>
</evidence>
<dbReference type="PANTHER" id="PTHR43130:SF2">
    <property type="entry name" value="DJ-1_PFPI DOMAIN-CONTAINING PROTEIN"/>
    <property type="match status" value="1"/>
</dbReference>
<proteinExistence type="predicted"/>
<dbReference type="SUPFAM" id="SSF52317">
    <property type="entry name" value="Class I glutamine amidotransferase-like"/>
    <property type="match status" value="1"/>
</dbReference>
<keyword evidence="3" id="KW-1185">Reference proteome</keyword>
<gene>
    <name evidence="2" type="ORF">O1G22_00890</name>
</gene>
<feature type="domain" description="DJ-1/PfpI" evidence="1">
    <location>
        <begin position="15"/>
        <end position="179"/>
    </location>
</feature>
<dbReference type="InterPro" id="IPR029062">
    <property type="entry name" value="Class_I_gatase-like"/>
</dbReference>
<dbReference type="Proteomes" id="UP001212326">
    <property type="component" value="Chromosome"/>
</dbReference>
<dbReference type="CDD" id="cd03139">
    <property type="entry name" value="GATase1_PfpI_2"/>
    <property type="match status" value="1"/>
</dbReference>
<protein>
    <submittedName>
        <fullName evidence="2">DJ-1/PfpI family protein</fullName>
    </submittedName>
</protein>
<evidence type="ECO:0000313" key="3">
    <source>
        <dbReference type="Proteomes" id="UP001212326"/>
    </source>
</evidence>
<evidence type="ECO:0000313" key="2">
    <source>
        <dbReference type="EMBL" id="WBO61530.1"/>
    </source>
</evidence>
<name>A0ABY7NTZ0_9ACTN</name>
<accession>A0ABY7NTZ0</accession>
<dbReference type="RefSeq" id="WP_270079491.1">
    <property type="nucleotide sequence ID" value="NZ_CP115300.1"/>
</dbReference>
<organism evidence="2 3">
    <name type="scientific">Streptomyces camelliae</name>
    <dbReference type="NCBI Taxonomy" id="3004093"/>
    <lineage>
        <taxon>Bacteria</taxon>
        <taxon>Bacillati</taxon>
        <taxon>Actinomycetota</taxon>
        <taxon>Actinomycetes</taxon>
        <taxon>Kitasatosporales</taxon>
        <taxon>Streptomycetaceae</taxon>
        <taxon>Streptomyces</taxon>
    </lineage>
</organism>